<keyword evidence="1" id="KW-1133">Transmembrane helix</keyword>
<evidence type="ECO:0000256" key="1">
    <source>
        <dbReference type="SAM" id="Phobius"/>
    </source>
</evidence>
<keyword evidence="1" id="KW-0472">Membrane</keyword>
<gene>
    <name evidence="2" type="ORF">EKH83_17940</name>
</gene>
<keyword evidence="1" id="KW-0812">Transmembrane</keyword>
<accession>A0A4Q0M450</accession>
<reference evidence="2 3" key="1">
    <citation type="submission" date="2018-12" db="EMBL/GenBank/DDBJ databases">
        <title>The Draft Genome Sequence of the Soil Bacterium Pedobacter tournemirensis R1.</title>
        <authorList>
            <person name="He J."/>
        </authorList>
    </citation>
    <scope>NUCLEOTIDE SEQUENCE [LARGE SCALE GENOMIC DNA]</scope>
    <source>
        <strain evidence="2 3">R1</strain>
    </source>
</reference>
<protein>
    <submittedName>
        <fullName evidence="2">Uncharacterized protein</fullName>
    </submittedName>
</protein>
<organism evidence="2 3">
    <name type="scientific">Arcticibacter tournemirensis</name>
    <dbReference type="NCBI Taxonomy" id="699437"/>
    <lineage>
        <taxon>Bacteria</taxon>
        <taxon>Pseudomonadati</taxon>
        <taxon>Bacteroidota</taxon>
        <taxon>Sphingobacteriia</taxon>
        <taxon>Sphingobacteriales</taxon>
        <taxon>Sphingobacteriaceae</taxon>
        <taxon>Arcticibacter</taxon>
    </lineage>
</organism>
<feature type="transmembrane region" description="Helical" evidence="1">
    <location>
        <begin position="105"/>
        <end position="130"/>
    </location>
</feature>
<evidence type="ECO:0000313" key="3">
    <source>
        <dbReference type="Proteomes" id="UP000290848"/>
    </source>
</evidence>
<evidence type="ECO:0000313" key="2">
    <source>
        <dbReference type="EMBL" id="RXF67711.1"/>
    </source>
</evidence>
<dbReference type="Proteomes" id="UP000290848">
    <property type="component" value="Unassembled WGS sequence"/>
</dbReference>
<proteinExistence type="predicted"/>
<comment type="caution">
    <text evidence="2">The sequence shown here is derived from an EMBL/GenBank/DDBJ whole genome shotgun (WGS) entry which is preliminary data.</text>
</comment>
<feature type="transmembrane region" description="Helical" evidence="1">
    <location>
        <begin position="57"/>
        <end position="85"/>
    </location>
</feature>
<feature type="transmembrane region" description="Helical" evidence="1">
    <location>
        <begin position="28"/>
        <end position="45"/>
    </location>
</feature>
<dbReference type="EMBL" id="RXOC01000015">
    <property type="protein sequence ID" value="RXF67711.1"/>
    <property type="molecule type" value="Genomic_DNA"/>
</dbReference>
<sequence length="131" mass="14975">MKKLMHFFFPANEGDNFSFRLNMPKHEGFLLLCVVIAFLAFPWLSRHIDITSAPVDPGALSIVIMAVLAFLVFKSFTWLLLQVIWPVFAEYSEWNFEDDFISLPALYKVLIYLSFYLLLLFGFVGALAAVG</sequence>
<dbReference type="RefSeq" id="WP_128770844.1">
    <property type="nucleotide sequence ID" value="NZ_RXOC01000015.1"/>
</dbReference>
<dbReference type="AlphaFoldDB" id="A0A4Q0M450"/>
<name>A0A4Q0M450_9SPHI</name>